<comment type="PTM">
    <text evidence="7">Binds 1 heme group per subunit.</text>
</comment>
<dbReference type="Pfam" id="PF01322">
    <property type="entry name" value="Cytochrom_C_2"/>
    <property type="match status" value="1"/>
</dbReference>
<name>A0A0D0Q550_9RHOB</name>
<keyword evidence="1" id="KW-0813">Transport</keyword>
<evidence type="ECO:0000256" key="4">
    <source>
        <dbReference type="ARBA" id="ARBA00022982"/>
    </source>
</evidence>
<feature type="binding site" description="axial binding residue" evidence="6">
    <location>
        <position position="145"/>
    </location>
    <ligand>
        <name>heme c</name>
        <dbReference type="ChEBI" id="CHEBI:61717"/>
    </ligand>
    <ligandPart>
        <name>Fe</name>
        <dbReference type="ChEBI" id="CHEBI:18248"/>
    </ligandPart>
</feature>
<keyword evidence="4" id="KW-0249">Electron transport</keyword>
<evidence type="ECO:0000256" key="5">
    <source>
        <dbReference type="ARBA" id="ARBA00023004"/>
    </source>
</evidence>
<dbReference type="Gene3D" id="1.20.120.10">
    <property type="entry name" value="Cytochrome c/b562"/>
    <property type="match status" value="1"/>
</dbReference>
<dbReference type="GO" id="GO:0020037">
    <property type="term" value="F:heme binding"/>
    <property type="evidence" value="ECO:0007669"/>
    <property type="project" value="InterPro"/>
</dbReference>
<evidence type="ECO:0000256" key="6">
    <source>
        <dbReference type="PIRSR" id="PIRSR000027-1"/>
    </source>
</evidence>
<keyword evidence="3 6" id="KW-0479">Metal-binding</keyword>
<dbReference type="Proteomes" id="UP000035100">
    <property type="component" value="Unassembled WGS sequence"/>
</dbReference>
<evidence type="ECO:0000256" key="3">
    <source>
        <dbReference type="ARBA" id="ARBA00022723"/>
    </source>
</evidence>
<feature type="signal peptide" evidence="8">
    <location>
        <begin position="1"/>
        <end position="20"/>
    </location>
</feature>
<comment type="caution">
    <text evidence="9">The sequence shown here is derived from an EMBL/GenBank/DDBJ whole genome shotgun (WGS) entry which is preliminary data.</text>
</comment>
<feature type="binding site" description="covalent" evidence="7">
    <location>
        <position position="144"/>
    </location>
    <ligand>
        <name>heme c</name>
        <dbReference type="ChEBI" id="CHEBI:61717"/>
    </ligand>
</feature>
<dbReference type="AlphaFoldDB" id="A0A0D0Q550"/>
<keyword evidence="8" id="KW-0732">Signal</keyword>
<dbReference type="STRING" id="1123501.Wenmar_03771"/>
<keyword evidence="2 7" id="KW-0349">Heme</keyword>
<accession>A0A0D0Q550</accession>
<evidence type="ECO:0000256" key="8">
    <source>
        <dbReference type="SAM" id="SignalP"/>
    </source>
</evidence>
<keyword evidence="5 6" id="KW-0408">Iron</keyword>
<dbReference type="RefSeq" id="WP_018303161.1">
    <property type="nucleotide sequence ID" value="NZ_KB902291.1"/>
</dbReference>
<organism evidence="9 10">
    <name type="scientific">Wenxinia marina DSM 24838</name>
    <dbReference type="NCBI Taxonomy" id="1123501"/>
    <lineage>
        <taxon>Bacteria</taxon>
        <taxon>Pseudomonadati</taxon>
        <taxon>Pseudomonadota</taxon>
        <taxon>Alphaproteobacteria</taxon>
        <taxon>Rhodobacterales</taxon>
        <taxon>Roseobacteraceae</taxon>
        <taxon>Wenxinia</taxon>
    </lineage>
</organism>
<dbReference type="GO" id="GO:0009055">
    <property type="term" value="F:electron transfer activity"/>
    <property type="evidence" value="ECO:0007669"/>
    <property type="project" value="InterPro"/>
</dbReference>
<dbReference type="PIRSF" id="PIRSF000027">
    <property type="entry name" value="Cytc_c_prime"/>
    <property type="match status" value="1"/>
</dbReference>
<feature type="binding site" description="covalent" evidence="7">
    <location>
        <position position="141"/>
    </location>
    <ligand>
        <name>heme c</name>
        <dbReference type="ChEBI" id="CHEBI:61717"/>
    </ligand>
</feature>
<gene>
    <name evidence="9" type="ORF">Wenmar_03771</name>
</gene>
<dbReference type="PROSITE" id="PS51009">
    <property type="entry name" value="CYTCII"/>
    <property type="match status" value="1"/>
</dbReference>
<dbReference type="EMBL" id="AONG01000021">
    <property type="protein sequence ID" value="KIQ67642.1"/>
    <property type="molecule type" value="Genomic_DNA"/>
</dbReference>
<evidence type="ECO:0000256" key="1">
    <source>
        <dbReference type="ARBA" id="ARBA00022448"/>
    </source>
</evidence>
<dbReference type="InterPro" id="IPR010980">
    <property type="entry name" value="Cyt_c/b562"/>
</dbReference>
<keyword evidence="10" id="KW-1185">Reference proteome</keyword>
<evidence type="ECO:0000313" key="10">
    <source>
        <dbReference type="Proteomes" id="UP000035100"/>
    </source>
</evidence>
<evidence type="ECO:0000256" key="2">
    <source>
        <dbReference type="ARBA" id="ARBA00022617"/>
    </source>
</evidence>
<dbReference type="eggNOG" id="COG3909">
    <property type="taxonomic scope" value="Bacteria"/>
</dbReference>
<protein>
    <submittedName>
        <fullName evidence="9">Cytochrome c556</fullName>
    </submittedName>
</protein>
<reference evidence="9 10" key="1">
    <citation type="submission" date="2013-01" db="EMBL/GenBank/DDBJ databases">
        <authorList>
            <person name="Fiebig A."/>
            <person name="Goeker M."/>
            <person name="Klenk H.-P.P."/>
        </authorList>
    </citation>
    <scope>NUCLEOTIDE SEQUENCE [LARGE SCALE GENOMIC DNA]</scope>
    <source>
        <strain evidence="9 10">DSM 24838</strain>
    </source>
</reference>
<evidence type="ECO:0000313" key="9">
    <source>
        <dbReference type="EMBL" id="KIQ67642.1"/>
    </source>
</evidence>
<proteinExistence type="predicted"/>
<dbReference type="InterPro" id="IPR002321">
    <property type="entry name" value="Cyt_c_II"/>
</dbReference>
<evidence type="ECO:0000256" key="7">
    <source>
        <dbReference type="PIRSR" id="PIRSR000027-2"/>
    </source>
</evidence>
<dbReference type="GO" id="GO:0022900">
    <property type="term" value="P:electron transport chain"/>
    <property type="evidence" value="ECO:0007669"/>
    <property type="project" value="InterPro"/>
</dbReference>
<sequence>MRKLTILSAAVILSGGVALAQQDPLEAAVEARQSHMELQGMMVGVLGGMARGNMEYDAETAQAAADNLAALASMSHRFYWPEGTAAGEIEDSRALPAIWENPEEFQAHVDQLDEAAAGLVQVAGDGLEAMQAGLGPVGQACGSCHEDFRQSDN</sequence>
<dbReference type="GO" id="GO:0042597">
    <property type="term" value="C:periplasmic space"/>
    <property type="evidence" value="ECO:0007669"/>
    <property type="project" value="InterPro"/>
</dbReference>
<dbReference type="InterPro" id="IPR012127">
    <property type="entry name" value="Cyt_c_prime"/>
</dbReference>
<dbReference type="SUPFAM" id="SSF47175">
    <property type="entry name" value="Cytochromes"/>
    <property type="match status" value="1"/>
</dbReference>
<feature type="chain" id="PRO_5002219185" evidence="8">
    <location>
        <begin position="21"/>
        <end position="153"/>
    </location>
</feature>
<dbReference type="GO" id="GO:0005506">
    <property type="term" value="F:iron ion binding"/>
    <property type="evidence" value="ECO:0007669"/>
    <property type="project" value="InterPro"/>
</dbReference>